<keyword evidence="2" id="KW-1185">Reference proteome</keyword>
<protein>
    <submittedName>
        <fullName evidence="4">G-protein coupled receptors family 1 profile domain-containing protein</fullName>
    </submittedName>
    <submittedName>
        <fullName evidence="3">G_PROTEIN_RECEP_F1_2 domain-containing protein</fullName>
    </submittedName>
</protein>
<feature type="transmembrane region" description="Helical" evidence="1">
    <location>
        <begin position="202"/>
        <end position="226"/>
    </location>
</feature>
<feature type="transmembrane region" description="Helical" evidence="1">
    <location>
        <begin position="154"/>
        <end position="172"/>
    </location>
</feature>
<keyword evidence="1" id="KW-0812">Transmembrane</keyword>
<feature type="transmembrane region" description="Helical" evidence="1">
    <location>
        <begin position="275"/>
        <end position="297"/>
    </location>
</feature>
<reference evidence="3" key="1">
    <citation type="submission" date="2015-08" db="UniProtKB">
        <authorList>
            <consortium name="WormBaseParasite"/>
        </authorList>
    </citation>
    <scope>IDENTIFICATION</scope>
</reference>
<sequence length="328" mass="38926">MTSFFNFYSDEDTIVLEISGIYNVLLIIFGIIGVTFNLFESLINIRNKLFIQSLYNCTHLYNNIAGIILCRNKKIKIVTLKFFLALRHISIGIVNFYIFRNNPDFYDNEKCTIRGMIDMFTIHLFQVSYIFQCLSFATSLIYPIQYMMKLNNGFIKVAILFIIIIWSILPLTMLSIKVYYGFGFFIVICTNFDTWTFPFKIYYLNFTIILIIFLLYIFILTLWNIYGLKSKDEVKKNLNSFMLWTVTIFIIFWAIPNTFMIIFVYLDFKNNIRGILLDIFYLLTAISVTISFPFSIWKNKIVRKHFFEIKLISYLTPRQTFLKISSSF</sequence>
<feature type="transmembrane region" description="Helical" evidence="1">
    <location>
        <begin position="78"/>
        <end position="99"/>
    </location>
</feature>
<dbReference type="Proteomes" id="UP000035681">
    <property type="component" value="Unplaced"/>
</dbReference>
<evidence type="ECO:0000256" key="1">
    <source>
        <dbReference type="SAM" id="Phobius"/>
    </source>
</evidence>
<evidence type="ECO:0000313" key="4">
    <source>
        <dbReference type="WBParaSite" id="TCONS_00003791.p1"/>
    </source>
</evidence>
<accession>A0A0K0ETB0</accession>
<organism evidence="3">
    <name type="scientific">Strongyloides stercoralis</name>
    <name type="common">Threadworm</name>
    <dbReference type="NCBI Taxonomy" id="6248"/>
    <lineage>
        <taxon>Eukaryota</taxon>
        <taxon>Metazoa</taxon>
        <taxon>Ecdysozoa</taxon>
        <taxon>Nematoda</taxon>
        <taxon>Chromadorea</taxon>
        <taxon>Rhabditida</taxon>
        <taxon>Tylenchina</taxon>
        <taxon>Panagrolaimomorpha</taxon>
        <taxon>Strongyloidoidea</taxon>
        <taxon>Strongyloididae</taxon>
        <taxon>Strongyloides</taxon>
    </lineage>
</organism>
<feature type="transmembrane region" description="Helical" evidence="1">
    <location>
        <begin position="20"/>
        <end position="39"/>
    </location>
</feature>
<evidence type="ECO:0000313" key="2">
    <source>
        <dbReference type="Proteomes" id="UP000035681"/>
    </source>
</evidence>
<dbReference type="WBParaSite" id="SSTP_0001268850.1">
    <property type="protein sequence ID" value="SSTP_0001268850.1"/>
    <property type="gene ID" value="SSTP_0001268850"/>
</dbReference>
<name>A0A0K0ETB0_STRER</name>
<feature type="transmembrane region" description="Helical" evidence="1">
    <location>
        <begin position="241"/>
        <end position="266"/>
    </location>
</feature>
<dbReference type="AlphaFoldDB" id="A0A0K0ETB0"/>
<dbReference type="WBParaSite" id="TCONS_00003791.p1">
    <property type="protein sequence ID" value="TCONS_00003791.p1"/>
    <property type="gene ID" value="XLOC_000354"/>
</dbReference>
<proteinExistence type="predicted"/>
<keyword evidence="1" id="KW-1133">Transmembrane helix</keyword>
<feature type="transmembrane region" description="Helical" evidence="1">
    <location>
        <begin position="119"/>
        <end position="142"/>
    </location>
</feature>
<evidence type="ECO:0000313" key="3">
    <source>
        <dbReference type="WBParaSite" id="SSTP_0001268850.1"/>
    </source>
</evidence>
<keyword evidence="1" id="KW-0472">Membrane</keyword>